<dbReference type="Proteomes" id="UP000000559">
    <property type="component" value="Chromosome 1"/>
</dbReference>
<feature type="compositionally biased region" description="Polar residues" evidence="5">
    <location>
        <begin position="9"/>
        <end position="30"/>
    </location>
</feature>
<evidence type="ECO:0000256" key="5">
    <source>
        <dbReference type="SAM" id="MobiDB-lite"/>
    </source>
</evidence>
<keyword evidence="3 6" id="KW-1133">Transmembrane helix</keyword>
<name>A0A1D8PCH1_CANAL</name>
<reference evidence="10 11" key="2">
    <citation type="journal article" date="2007" name="Genome Biol.">
        <title>Assembly of the Candida albicans genome into sixteen supercontigs aligned on the eight chromosomes.</title>
        <authorList>
            <person name="van het Hoog M."/>
            <person name="Rast T.J."/>
            <person name="Martchenko M."/>
            <person name="Grindle S."/>
            <person name="Dignard D."/>
            <person name="Hogues H."/>
            <person name="Cuomo C."/>
            <person name="Berriman M."/>
            <person name="Scherer S."/>
            <person name="Magee B.B."/>
            <person name="Whiteway M."/>
            <person name="Chibana H."/>
            <person name="Nantel A."/>
            <person name="Magee P.T."/>
        </authorList>
    </citation>
    <scope>GENOME REANNOTATION</scope>
    <source>
        <strain evidence="11">SC5314 / ATCC MYA-2876</strain>
    </source>
</reference>
<feature type="transmembrane region" description="Helical" evidence="6">
    <location>
        <begin position="754"/>
        <end position="776"/>
    </location>
</feature>
<dbReference type="CGD" id="CAL0000187100">
    <property type="gene designation" value="orf19.10843"/>
</dbReference>
<feature type="transmembrane region" description="Helical" evidence="6">
    <location>
        <begin position="687"/>
        <end position="707"/>
    </location>
</feature>
<reference evidence="10 11" key="3">
    <citation type="journal article" date="2013" name="Genome Biol.">
        <title>Assembly of a phased diploid Candida albicans genome facilitates allele-specific measurements and provides a simple model for repeat and indel structure.</title>
        <authorList>
            <person name="Muzzey D."/>
            <person name="Schwartz K."/>
            <person name="Weissman J.S."/>
            <person name="Sherlock G."/>
        </authorList>
    </citation>
    <scope>NUCLEOTIDE SEQUENCE [LARGE SCALE GENOMIC DNA]</scope>
    <source>
        <strain evidence="11">SC5314 / ATCC MYA-2876</strain>
    </source>
</reference>
<proteinExistence type="predicted"/>
<dbReference type="PANTHER" id="PTHR47804">
    <property type="entry name" value="60S RIBOSOMAL PROTEIN L19"/>
    <property type="match status" value="1"/>
</dbReference>
<feature type="transmembrane region" description="Helical" evidence="6">
    <location>
        <begin position="155"/>
        <end position="181"/>
    </location>
</feature>
<dbReference type="VEuPathDB" id="FungiDB:C1_01460W_A"/>
<dbReference type="Pfam" id="PF13515">
    <property type="entry name" value="FUSC_2"/>
    <property type="match status" value="1"/>
</dbReference>
<evidence type="ECO:0000259" key="8">
    <source>
        <dbReference type="Pfam" id="PF13515"/>
    </source>
</evidence>
<feature type="transmembrane region" description="Helical" evidence="6">
    <location>
        <begin position="714"/>
        <end position="734"/>
    </location>
</feature>
<organism evidence="10 11">
    <name type="scientific">Candida albicans (strain SC5314 / ATCC MYA-2876)</name>
    <name type="common">Yeast</name>
    <dbReference type="NCBI Taxonomy" id="237561"/>
    <lineage>
        <taxon>Eukaryota</taxon>
        <taxon>Fungi</taxon>
        <taxon>Dikarya</taxon>
        <taxon>Ascomycota</taxon>
        <taxon>Saccharomycotina</taxon>
        <taxon>Pichiomycetes</taxon>
        <taxon>Debaryomycetaceae</taxon>
        <taxon>Candida/Lodderomyces clade</taxon>
        <taxon>Candida</taxon>
    </lineage>
</organism>
<feature type="domain" description="DUF2421" evidence="7">
    <location>
        <begin position="824"/>
        <end position="983"/>
    </location>
</feature>
<dbReference type="InterPro" id="IPR049453">
    <property type="entry name" value="Memb_transporter_dom"/>
</dbReference>
<evidence type="ECO:0000313" key="11">
    <source>
        <dbReference type="Proteomes" id="UP000000559"/>
    </source>
</evidence>
<feature type="transmembrane region" description="Helical" evidence="6">
    <location>
        <begin position="250"/>
        <end position="268"/>
    </location>
</feature>
<comment type="subcellular location">
    <subcellularLocation>
        <location evidence="1">Membrane</location>
        <topology evidence="1">Multi-pass membrane protein</topology>
    </subcellularLocation>
</comment>
<dbReference type="PANTHER" id="PTHR47804:SF1">
    <property type="entry name" value="DUF2421 DOMAIN-CONTAINING PROTEIN"/>
    <property type="match status" value="1"/>
</dbReference>
<gene>
    <name evidence="10" type="ordered locus">CAALFM_C101460WA</name>
    <name evidence="9" type="ordered locus">orf19.10843</name>
</gene>
<evidence type="ECO:0000313" key="9">
    <source>
        <dbReference type="CGD" id="CAL0000187100"/>
    </source>
</evidence>
<dbReference type="GO" id="GO:0016020">
    <property type="term" value="C:membrane"/>
    <property type="evidence" value="ECO:0007669"/>
    <property type="project" value="UniProtKB-SubCell"/>
</dbReference>
<keyword evidence="2 6" id="KW-0812">Transmembrane</keyword>
<dbReference type="AlphaFoldDB" id="A0A1D8PCH1"/>
<keyword evidence="11" id="KW-1185">Reference proteome</keyword>
<feature type="region of interest" description="Disordered" evidence="5">
    <location>
        <begin position="1"/>
        <end position="30"/>
    </location>
</feature>
<dbReference type="InterPro" id="IPR018820">
    <property type="entry name" value="BRE4-related_DUF2421"/>
</dbReference>
<evidence type="ECO:0000313" key="10">
    <source>
        <dbReference type="EMBL" id="AOW25837.1"/>
    </source>
</evidence>
<dbReference type="OrthoDB" id="68611at2759"/>
<evidence type="ECO:0000256" key="2">
    <source>
        <dbReference type="ARBA" id="ARBA00022692"/>
    </source>
</evidence>
<evidence type="ECO:0000256" key="4">
    <source>
        <dbReference type="ARBA" id="ARBA00023136"/>
    </source>
</evidence>
<dbReference type="SMR" id="A0A1D8PCH1"/>
<evidence type="ECO:0000259" key="7">
    <source>
        <dbReference type="Pfam" id="PF10334"/>
    </source>
</evidence>
<evidence type="ECO:0000256" key="1">
    <source>
        <dbReference type="ARBA" id="ARBA00004141"/>
    </source>
</evidence>
<evidence type="ECO:0000256" key="6">
    <source>
        <dbReference type="SAM" id="Phobius"/>
    </source>
</evidence>
<dbReference type="RefSeq" id="XP_718155.2">
    <property type="nucleotide sequence ID" value="XM_713062.2"/>
</dbReference>
<dbReference type="KEGG" id="cal:CAALFM_C101460WA"/>
<protein>
    <submittedName>
        <fullName evidence="10">Uncharacterized protein</fullName>
    </submittedName>
</protein>
<accession>A0A1D8PCH1</accession>
<feature type="transmembrane region" description="Helical" evidence="6">
    <location>
        <begin position="213"/>
        <end position="230"/>
    </location>
</feature>
<keyword evidence="4 6" id="KW-0472">Membrane</keyword>
<dbReference type="Pfam" id="PF10334">
    <property type="entry name" value="BRE4"/>
    <property type="match status" value="1"/>
</dbReference>
<sequence length="992" mass="112402">MTSDESDNYNDTCDSMDSTDESQLLTSSTGIRSDGSLPRLVIDRQSSVILANTGERVHRSISFSNSQDTLTDTDSLFSSDGVLYQRVVVPVLRVYHNEVFRNVFKCSMAYFLASLGVYYTPFDEFLGSTDSKHVVATVAVYFHPSRTKGSMTQTLMFVVISIVYSFTVSLGCRAISAYFYRGGKDEFSHFIDLIISSISLGVISFMKQKVNKLTFNTACSLACISIVACIVKEGSMNSDNIPLPRIESTFQVVVSGCIISVACCYFIWPVSAVKKLQKTLNDSYDIFSQVISILVRRFVAGEQFTPVDIEMIEKLKTNIKSLSEYLEEAKYELYVVGKEGELLFLERLVKSTVSLARHLQALSAAIRMQWTLLHEENIISDTPSLRSFVTEDIHLSPSVLNMTHAMPSPLQDEAHNSLQLFDLFVQHLAPSIKSFVFTIKGVLGEVPFENFSEENPNRFASTTTLQYSLESAIRLFEEKQEQSFDKLYGQKIFKQNSDFDFKADQEEVTACCGNFSSLLSQFGSELLQFIKLCDRYDDVASSSRTWRWLKFWERKSEPKRTIDNSLHAAVDDLREQYGLGSFKSPEHGSFAQELGYSTWKFLKVFKRTDVQFGIRVGLGAACISLFAFIPATKGIFNVWRGEWALTIYCIMMNKSLGGTTMTVKWRIIGTFLGAFTSFAVWKVTDANVYALCLTGVLISIPSFYIIMYWKRNNAFGRFILLTYNLTALYSYSMIQKDSEDDNEGGDNPIIGEIAFHRFIAVSIGIMWALTMATWFLPNSARVRLKNGLSALWLRLGVIWNSDPLEFNPDTKQLVGFKAEEGTNKLLAECETLLKQAPVEFRLKGAFPSHIYSRLIKDTSAIIDAFQNLDLLIKVDPTLSPSEEFVFKYIEIEREEVEQRIFLVFYMLASAMKLGFPIPSKPASIEHAKDRMLYKLSNIRQQQEEELVLKNADFILLYSYILVATTIAEQLDRIMVQLKELLGEISEDIFQLV</sequence>
<dbReference type="InParanoid" id="A0A1D8PCH1"/>
<dbReference type="EMBL" id="CP017623">
    <property type="protein sequence ID" value="AOW25837.1"/>
    <property type="molecule type" value="Genomic_DNA"/>
</dbReference>
<dbReference type="InterPro" id="IPR052430">
    <property type="entry name" value="IVT-Associated"/>
</dbReference>
<dbReference type="STRING" id="237561.A0A1D8PCH1"/>
<feature type="transmembrane region" description="Helical" evidence="6">
    <location>
        <begin position="612"/>
        <end position="629"/>
    </location>
</feature>
<evidence type="ECO:0000256" key="3">
    <source>
        <dbReference type="ARBA" id="ARBA00022989"/>
    </source>
</evidence>
<feature type="transmembrane region" description="Helical" evidence="6">
    <location>
        <begin position="187"/>
        <end position="206"/>
    </location>
</feature>
<dbReference type="GeneID" id="3640240"/>
<reference evidence="10 11" key="1">
    <citation type="journal article" date="2004" name="Proc. Natl. Acad. Sci. U.S.A.">
        <title>The diploid genome sequence of Candida albicans.</title>
        <authorList>
            <person name="Jones T."/>
            <person name="Federspiel N.A."/>
            <person name="Chibana H."/>
            <person name="Dungan J."/>
            <person name="Kalman S."/>
            <person name="Magee B.B."/>
            <person name="Newport G."/>
            <person name="Thorstenson Y.R."/>
            <person name="Agabian N."/>
            <person name="Magee P.T."/>
            <person name="Davis R.W."/>
            <person name="Scherer S."/>
        </authorList>
    </citation>
    <scope>NUCLEOTIDE SEQUENCE [LARGE SCALE GENOMIC DNA]</scope>
    <source>
        <strain evidence="11">SC5314 / ATCC MYA-2876</strain>
    </source>
</reference>
<feature type="domain" description="Integral membrane bound transporter" evidence="8">
    <location>
        <begin position="635"/>
        <end position="770"/>
    </location>
</feature>